<organism evidence="3 4">
    <name type="scientific">Caulifigura coniformis</name>
    <dbReference type="NCBI Taxonomy" id="2527983"/>
    <lineage>
        <taxon>Bacteria</taxon>
        <taxon>Pseudomonadati</taxon>
        <taxon>Planctomycetota</taxon>
        <taxon>Planctomycetia</taxon>
        <taxon>Planctomycetales</taxon>
        <taxon>Planctomycetaceae</taxon>
        <taxon>Caulifigura</taxon>
    </lineage>
</organism>
<dbReference type="Gene3D" id="3.10.105.10">
    <property type="entry name" value="Dipeptide-binding Protein, Domain 3"/>
    <property type="match status" value="1"/>
</dbReference>
<evidence type="ECO:0000313" key="3">
    <source>
        <dbReference type="EMBL" id="QDT54826.1"/>
    </source>
</evidence>
<proteinExistence type="predicted"/>
<gene>
    <name evidence="3" type="ORF">Pan44_28640</name>
</gene>
<feature type="signal peptide" evidence="1">
    <location>
        <begin position="1"/>
        <end position="28"/>
    </location>
</feature>
<dbReference type="Gene3D" id="3.90.76.10">
    <property type="entry name" value="Dipeptide-binding Protein, Domain 1"/>
    <property type="match status" value="1"/>
</dbReference>
<dbReference type="EMBL" id="CP036271">
    <property type="protein sequence ID" value="QDT54826.1"/>
    <property type="molecule type" value="Genomic_DNA"/>
</dbReference>
<dbReference type="OrthoDB" id="231050at2"/>
<name>A0A517SFB5_9PLAN</name>
<dbReference type="InParanoid" id="A0A517SFB5"/>
<sequence length="867" mass="98121" precursor="true">MVASGKFWRLFFWAILLLPSMAGGLAFAQDPMPPAETPATPPSPEEAAGLVSLPKIQDVPYPSTEELLRGQARDWTILTTDEVIVSESIAPRPATLDQLEAAFKAKEKERRGKTGEELETFKRELDDLRYVNLILPGPPPLDVRVLRNKIARIIHHEDHMLLRVDTLLQEKNIELANELLTQLQRQWPDWPGLAERLQAFLFADASERLAAGDAEACLMLAAELKSRKPDYPGLADLAGRATEQLVRSAQEAGDHIRARYYLMRLDDLFADHPVFQQLSQGYATQAQSLMNEAVTQGKAGKFAEAATLATEAVKAWPRLAALKAPHKAATERYQRLVVGVVRLPGAPKATPFLSEADLRAERLVRHRLFEIDDYRGGVSHYRTAYLDEWEPFDLGRRMKFSLSQTRQPWEAQPAANATQIVAGLTDALDATSPAYDERLASYLKSVTLSSPSEFEVTFARVPVRIESAMRATPLSAVPAVDGDGTLKPVAFEKDSGTSAALPGGFPLVSANEKQVTFRRAIPEPNGLDRYHITEIIEKRYDNHERALRALEEGEVAMLPNLPDWIIRRLRGNKEFEKQYFVQKYAMPTTHVIQLNPRSRSLGFRELRRALFQAIDRERLLYEIVLRDQELADQSKELTRLTRERPAGDADLEKLKVELRDRKATSHGRVTNSPFPQFSYAVSPRLPEQPFDLSSSVAMTIAVAQQMGGTIPILRMAVPPEEIPQAIAKRLVTVWGRVGINVEIVGEEEADSWDLAYRTLQLEEPITDLWTFLTVQPHARVEDLAPFPDWLKQELIALDRSSDWNRAVELCQTLHRHLWSDMRFIPLWELDGYLIYRKQVRGVPQEPLHCYEQIDRWNVEAWYANDAN</sequence>
<dbReference type="InterPro" id="IPR039424">
    <property type="entry name" value="SBP_5"/>
</dbReference>
<keyword evidence="4" id="KW-1185">Reference proteome</keyword>
<feature type="chain" id="PRO_5022160964" evidence="1">
    <location>
        <begin position="29"/>
        <end position="867"/>
    </location>
</feature>
<dbReference type="GO" id="GO:0015833">
    <property type="term" value="P:peptide transport"/>
    <property type="evidence" value="ECO:0007669"/>
    <property type="project" value="TreeGrafter"/>
</dbReference>
<dbReference type="GO" id="GO:1904680">
    <property type="term" value="F:peptide transmembrane transporter activity"/>
    <property type="evidence" value="ECO:0007669"/>
    <property type="project" value="TreeGrafter"/>
</dbReference>
<dbReference type="Gene3D" id="3.40.190.10">
    <property type="entry name" value="Periplasmic binding protein-like II"/>
    <property type="match status" value="1"/>
</dbReference>
<keyword evidence="1" id="KW-0732">Signal</keyword>
<accession>A0A517SFB5</accession>
<feature type="domain" description="Solute-binding protein family 5" evidence="2">
    <location>
        <begin position="480"/>
        <end position="751"/>
    </location>
</feature>
<dbReference type="SUPFAM" id="SSF53850">
    <property type="entry name" value="Periplasmic binding protein-like II"/>
    <property type="match status" value="1"/>
</dbReference>
<dbReference type="KEGG" id="ccos:Pan44_28640"/>
<dbReference type="InterPro" id="IPR000914">
    <property type="entry name" value="SBP_5_dom"/>
</dbReference>
<dbReference type="Pfam" id="PF00496">
    <property type="entry name" value="SBP_bac_5"/>
    <property type="match status" value="1"/>
</dbReference>
<dbReference type="RefSeq" id="WP_145030648.1">
    <property type="nucleotide sequence ID" value="NZ_CP036271.1"/>
</dbReference>
<dbReference type="Proteomes" id="UP000315700">
    <property type="component" value="Chromosome"/>
</dbReference>
<evidence type="ECO:0000259" key="2">
    <source>
        <dbReference type="Pfam" id="PF00496"/>
    </source>
</evidence>
<evidence type="ECO:0000256" key="1">
    <source>
        <dbReference type="SAM" id="SignalP"/>
    </source>
</evidence>
<evidence type="ECO:0000313" key="4">
    <source>
        <dbReference type="Proteomes" id="UP000315700"/>
    </source>
</evidence>
<dbReference type="PANTHER" id="PTHR30290">
    <property type="entry name" value="PERIPLASMIC BINDING COMPONENT OF ABC TRANSPORTER"/>
    <property type="match status" value="1"/>
</dbReference>
<reference evidence="3 4" key="1">
    <citation type="submission" date="2019-02" db="EMBL/GenBank/DDBJ databases">
        <title>Deep-cultivation of Planctomycetes and their phenomic and genomic characterization uncovers novel biology.</title>
        <authorList>
            <person name="Wiegand S."/>
            <person name="Jogler M."/>
            <person name="Boedeker C."/>
            <person name="Pinto D."/>
            <person name="Vollmers J."/>
            <person name="Rivas-Marin E."/>
            <person name="Kohn T."/>
            <person name="Peeters S.H."/>
            <person name="Heuer A."/>
            <person name="Rast P."/>
            <person name="Oberbeckmann S."/>
            <person name="Bunk B."/>
            <person name="Jeske O."/>
            <person name="Meyerdierks A."/>
            <person name="Storesund J.E."/>
            <person name="Kallscheuer N."/>
            <person name="Luecker S."/>
            <person name="Lage O.M."/>
            <person name="Pohl T."/>
            <person name="Merkel B.J."/>
            <person name="Hornburger P."/>
            <person name="Mueller R.-W."/>
            <person name="Bruemmer F."/>
            <person name="Labrenz M."/>
            <person name="Spormann A.M."/>
            <person name="Op den Camp H."/>
            <person name="Overmann J."/>
            <person name="Amann R."/>
            <person name="Jetten M.S.M."/>
            <person name="Mascher T."/>
            <person name="Medema M.H."/>
            <person name="Devos D.P."/>
            <person name="Kaster A.-K."/>
            <person name="Ovreas L."/>
            <person name="Rohde M."/>
            <person name="Galperin M.Y."/>
            <person name="Jogler C."/>
        </authorList>
    </citation>
    <scope>NUCLEOTIDE SEQUENCE [LARGE SCALE GENOMIC DNA]</scope>
    <source>
        <strain evidence="3 4">Pan44</strain>
    </source>
</reference>
<protein>
    <submittedName>
        <fullName evidence="3">Bacterial extracellular solute-binding protein, family 5 Middle</fullName>
    </submittedName>
</protein>
<dbReference type="AlphaFoldDB" id="A0A517SFB5"/>